<dbReference type="AlphaFoldDB" id="A0AAW0EYM2"/>
<evidence type="ECO:0000313" key="2">
    <source>
        <dbReference type="EMBL" id="KAK7198924.1"/>
    </source>
</evidence>
<dbReference type="EMBL" id="JAECZO010000189">
    <property type="protein sequence ID" value="KAK7198924.1"/>
    <property type="molecule type" value="Genomic_DNA"/>
</dbReference>
<protein>
    <submittedName>
        <fullName evidence="2">Uncharacterized protein</fullName>
    </submittedName>
</protein>
<evidence type="ECO:0000256" key="1">
    <source>
        <dbReference type="SAM" id="MobiDB-lite"/>
    </source>
</evidence>
<gene>
    <name evidence="2" type="ORF">NESM_000859200</name>
</gene>
<accession>A0AAW0EYM2</accession>
<feature type="region of interest" description="Disordered" evidence="1">
    <location>
        <begin position="137"/>
        <end position="163"/>
    </location>
</feature>
<feature type="compositionally biased region" description="Low complexity" evidence="1">
    <location>
        <begin position="9"/>
        <end position="22"/>
    </location>
</feature>
<proteinExistence type="predicted"/>
<organism evidence="2 3">
    <name type="scientific">Novymonas esmeraldas</name>
    <dbReference type="NCBI Taxonomy" id="1808958"/>
    <lineage>
        <taxon>Eukaryota</taxon>
        <taxon>Discoba</taxon>
        <taxon>Euglenozoa</taxon>
        <taxon>Kinetoplastea</taxon>
        <taxon>Metakinetoplastina</taxon>
        <taxon>Trypanosomatida</taxon>
        <taxon>Trypanosomatidae</taxon>
        <taxon>Novymonas</taxon>
    </lineage>
</organism>
<sequence length="286" mass="29868">MRDARPCTAEVSSAAAASVVESDGAEGRSEHVRHATAVATPTPSDAADSSLRLTTPSSSLSQASSTSVAVSSPRTRSSDARLHNCPRNGDDGPGGVQEAPERTPALPRRDASPVHRDSPRAAAMFWFNGAVHHMRATAASDGGSGDGGEDEEDDEEETSATDCTPQDAAWVCVDGFRIPVTHAAAASPWWCRALLRSGAGVDASTADARERHAVGEAAWHASLTDTIAHSMQVESRRELGLLCTAPAAAAAAEAVSAVAEHVPVLDDADEARAVLLRWWGSLHREQ</sequence>
<keyword evidence="3" id="KW-1185">Reference proteome</keyword>
<comment type="caution">
    <text evidence="2">The sequence shown here is derived from an EMBL/GenBank/DDBJ whole genome shotgun (WGS) entry which is preliminary data.</text>
</comment>
<dbReference type="Proteomes" id="UP001430356">
    <property type="component" value="Unassembled WGS sequence"/>
</dbReference>
<feature type="compositionally biased region" description="Low complexity" evidence="1">
    <location>
        <begin position="49"/>
        <end position="75"/>
    </location>
</feature>
<feature type="compositionally biased region" description="Basic and acidic residues" evidence="1">
    <location>
        <begin position="107"/>
        <end position="117"/>
    </location>
</feature>
<evidence type="ECO:0000313" key="3">
    <source>
        <dbReference type="Proteomes" id="UP001430356"/>
    </source>
</evidence>
<feature type="compositionally biased region" description="Acidic residues" evidence="1">
    <location>
        <begin position="147"/>
        <end position="159"/>
    </location>
</feature>
<reference evidence="2 3" key="1">
    <citation type="journal article" date="2021" name="MBio">
        <title>A New Model Trypanosomatid, Novymonas esmeraldas: Genomic Perception of Its 'Candidatus Pandoraea novymonadis' Endosymbiont.</title>
        <authorList>
            <person name="Zakharova A."/>
            <person name="Saura A."/>
            <person name="Butenko A."/>
            <person name="Podesvova L."/>
            <person name="Warmusova S."/>
            <person name="Kostygov A.Y."/>
            <person name="Nenarokova A."/>
            <person name="Lukes J."/>
            <person name="Opperdoes F.R."/>
            <person name="Yurchenko V."/>
        </authorList>
    </citation>
    <scope>NUCLEOTIDE SEQUENCE [LARGE SCALE GENOMIC DNA]</scope>
    <source>
        <strain evidence="2 3">E262AT.01</strain>
    </source>
</reference>
<feature type="region of interest" description="Disordered" evidence="1">
    <location>
        <begin position="1"/>
        <end position="117"/>
    </location>
</feature>
<name>A0AAW0EYM2_9TRYP</name>